<dbReference type="EMBL" id="FQWF01000002">
    <property type="protein sequence ID" value="SHG06114.1"/>
    <property type="molecule type" value="Genomic_DNA"/>
</dbReference>
<dbReference type="Gene3D" id="1.20.120.1870">
    <property type="entry name" value="Fic/DOC protein, Fido domain"/>
    <property type="match status" value="1"/>
</dbReference>
<dbReference type="PANTHER" id="PTHR39426:SF1">
    <property type="entry name" value="HOMOLOGY TO DEATH-ON-CURING PROTEIN OF PHAGE P1"/>
    <property type="match status" value="1"/>
</dbReference>
<dbReference type="NCBIfam" id="TIGR01550">
    <property type="entry name" value="DOC_P1"/>
    <property type="match status" value="1"/>
</dbReference>
<dbReference type="RefSeq" id="WP_073016945.1">
    <property type="nucleotide sequence ID" value="NZ_FQWF01000002.1"/>
</dbReference>
<sequence>MAYNYFDVDYAIKEHDYIIEKSGGLSGIKDKGHLEAVLDFVQSDMYYPTFEEKAAYLFYALNKNHAFTDGNKRASIVLTAYFFELNQLDFIVGRFIREIENIAVDVADNAIDRDLLFEIITSFIYEDDFSIELKMKIIEAKTIHLENKTLLENDNNQHQE</sequence>
<dbReference type="SUPFAM" id="SSF140931">
    <property type="entry name" value="Fic-like"/>
    <property type="match status" value="1"/>
</dbReference>
<dbReference type="STRING" id="229205.SAMN05444372_102112"/>
<dbReference type="OrthoDB" id="9802752at2"/>
<keyword evidence="3" id="KW-1185">Reference proteome</keyword>
<dbReference type="InterPro" id="IPR053737">
    <property type="entry name" value="Type_II_TA_Toxin"/>
</dbReference>
<dbReference type="PROSITE" id="PS51459">
    <property type="entry name" value="FIDO"/>
    <property type="match status" value="1"/>
</dbReference>
<dbReference type="InterPro" id="IPR003812">
    <property type="entry name" value="Fido"/>
</dbReference>
<accession>A0A1M5GQW5</accession>
<dbReference type="InterPro" id="IPR006440">
    <property type="entry name" value="Doc"/>
</dbReference>
<evidence type="ECO:0000313" key="3">
    <source>
        <dbReference type="Proteomes" id="UP000184020"/>
    </source>
</evidence>
<organism evidence="2 3">
    <name type="scientific">Flavobacterium micromati</name>
    <dbReference type="NCBI Taxonomy" id="229205"/>
    <lineage>
        <taxon>Bacteria</taxon>
        <taxon>Pseudomonadati</taxon>
        <taxon>Bacteroidota</taxon>
        <taxon>Flavobacteriia</taxon>
        <taxon>Flavobacteriales</taxon>
        <taxon>Flavobacteriaceae</taxon>
        <taxon>Flavobacterium</taxon>
    </lineage>
</organism>
<dbReference type="AlphaFoldDB" id="A0A1M5GQW5"/>
<evidence type="ECO:0000313" key="2">
    <source>
        <dbReference type="EMBL" id="SHG06114.1"/>
    </source>
</evidence>
<proteinExistence type="predicted"/>
<dbReference type="PANTHER" id="PTHR39426">
    <property type="entry name" value="HOMOLOGY TO DEATH-ON-CURING PROTEIN OF PHAGE P1"/>
    <property type="match status" value="1"/>
</dbReference>
<dbReference type="Pfam" id="PF02661">
    <property type="entry name" value="Fic"/>
    <property type="match status" value="1"/>
</dbReference>
<feature type="domain" description="Fido" evidence="1">
    <location>
        <begin position="6"/>
        <end position="126"/>
    </location>
</feature>
<evidence type="ECO:0000259" key="1">
    <source>
        <dbReference type="PROSITE" id="PS51459"/>
    </source>
</evidence>
<dbReference type="GO" id="GO:0016301">
    <property type="term" value="F:kinase activity"/>
    <property type="evidence" value="ECO:0007669"/>
    <property type="project" value="InterPro"/>
</dbReference>
<protein>
    <submittedName>
        <fullName evidence="2">Death on curing protein</fullName>
    </submittedName>
</protein>
<gene>
    <name evidence="2" type="ORF">SAMN05444372_102112</name>
</gene>
<reference evidence="3" key="1">
    <citation type="submission" date="2016-11" db="EMBL/GenBank/DDBJ databases">
        <authorList>
            <person name="Varghese N."/>
            <person name="Submissions S."/>
        </authorList>
    </citation>
    <scope>NUCLEOTIDE SEQUENCE [LARGE SCALE GENOMIC DNA]</scope>
    <source>
        <strain evidence="3">DSM 17659</strain>
    </source>
</reference>
<dbReference type="Proteomes" id="UP000184020">
    <property type="component" value="Unassembled WGS sequence"/>
</dbReference>
<dbReference type="InterPro" id="IPR036597">
    <property type="entry name" value="Fido-like_dom_sf"/>
</dbReference>
<name>A0A1M5GQW5_9FLAO</name>